<evidence type="ECO:0000259" key="8">
    <source>
        <dbReference type="PROSITE" id="PS50113"/>
    </source>
</evidence>
<keyword evidence="9" id="KW-0418">Kinase</keyword>
<evidence type="ECO:0000259" key="6">
    <source>
        <dbReference type="PROSITE" id="PS50110"/>
    </source>
</evidence>
<dbReference type="GO" id="GO:0000155">
    <property type="term" value="F:phosphorelay sensor kinase activity"/>
    <property type="evidence" value="ECO:0007669"/>
    <property type="project" value="InterPro"/>
</dbReference>
<organism evidence="9 10">
    <name type="scientific">Candidatus Scalindua rubra</name>
    <dbReference type="NCBI Taxonomy" id="1872076"/>
    <lineage>
        <taxon>Bacteria</taxon>
        <taxon>Pseudomonadati</taxon>
        <taxon>Planctomycetota</taxon>
        <taxon>Candidatus Brocadiia</taxon>
        <taxon>Candidatus Brocadiales</taxon>
        <taxon>Candidatus Scalinduaceae</taxon>
        <taxon>Candidatus Scalindua</taxon>
    </lineage>
</organism>
<dbReference type="Pfam" id="PF00072">
    <property type="entry name" value="Response_reg"/>
    <property type="match status" value="2"/>
</dbReference>
<dbReference type="InterPro" id="IPR036097">
    <property type="entry name" value="HisK_dim/P_sf"/>
</dbReference>
<dbReference type="SUPFAM" id="SSF52172">
    <property type="entry name" value="CheY-like"/>
    <property type="match status" value="2"/>
</dbReference>
<sequence>METKSRIFIVDDNKELCTNICDILEENGYTVEYANNGKDAIVLLQKNRYDIALVDVKLPDIPGAELIKKLMSISPSTEFIYITAYASLDSAIEAVKQEHVVSYETKPLDMNRLLSILMQVTKRRKVEDQIRKLSHAVEQSPSVVMITDLKGKIEFVNSKFTQLTGFSIDEAIGQLPSILKSDKTSPEVYKELWKTITSGKEWRGEFCNKKKNGELYWESACISPIRNTEGIITHFVAVNEDITEKKKMEETLLQSEKLKSMGMMTSGVAHDFNNILAIISCNAQLLEMIYRDHKEMMDGLTIIRKATKDGAEIVNRMKKFTRTDKEISEFDTVDIKKILEHAIEFSRPKWMNIAKAKGITYDINLEDIKETPTVMGNSSELREVFINIINNALDVMSGGGRLSFRTWTEDRNVYISISDTGKGMSEDVKQKIFDPFFTTRRPEGSGLGMSVAYGIITGHGGKIGVESEEGKGTTFTLRFPVTNDTSQQTVSPEPSQGIKTKMLRILVIDDEEDICNILGNFFSRDGHDVKVVNSGAEALKILKTENFDLVLTDLVMPDLSGYDVIKALDGLDKRPKVGLITGWGDKIETKEGEELKVEFIIKKPFNFSELSRYINDIFSTG</sequence>
<evidence type="ECO:0000256" key="1">
    <source>
        <dbReference type="ARBA" id="ARBA00000085"/>
    </source>
</evidence>
<dbReference type="PATRIC" id="fig|1872076.5.peg.3218"/>
<dbReference type="EMBL" id="MAYW01000075">
    <property type="protein sequence ID" value="ODS32156.1"/>
    <property type="molecule type" value="Genomic_DNA"/>
</dbReference>
<keyword evidence="9" id="KW-0808">Transferase</keyword>
<evidence type="ECO:0000259" key="5">
    <source>
        <dbReference type="PROSITE" id="PS50109"/>
    </source>
</evidence>
<dbReference type="InterPro" id="IPR001610">
    <property type="entry name" value="PAC"/>
</dbReference>
<dbReference type="InterPro" id="IPR003661">
    <property type="entry name" value="HisK_dim/P_dom"/>
</dbReference>
<dbReference type="InterPro" id="IPR035965">
    <property type="entry name" value="PAS-like_dom_sf"/>
</dbReference>
<evidence type="ECO:0000256" key="4">
    <source>
        <dbReference type="PROSITE-ProRule" id="PRU00169"/>
    </source>
</evidence>
<keyword evidence="3 4" id="KW-0597">Phosphoprotein</keyword>
<feature type="domain" description="Response regulatory" evidence="6">
    <location>
        <begin position="504"/>
        <end position="618"/>
    </location>
</feature>
<dbReference type="SMART" id="SM00086">
    <property type="entry name" value="PAC"/>
    <property type="match status" value="1"/>
</dbReference>
<dbReference type="SMART" id="SM00387">
    <property type="entry name" value="HATPase_c"/>
    <property type="match status" value="1"/>
</dbReference>
<dbReference type="PROSITE" id="PS50113">
    <property type="entry name" value="PAC"/>
    <property type="match status" value="1"/>
</dbReference>
<feature type="modified residue" description="4-aspartylphosphate" evidence="4">
    <location>
        <position position="55"/>
    </location>
</feature>
<dbReference type="Pfam" id="PF02518">
    <property type="entry name" value="HATPase_c"/>
    <property type="match status" value="1"/>
</dbReference>
<comment type="catalytic activity">
    <reaction evidence="1">
        <text>ATP + protein L-histidine = ADP + protein N-phospho-L-histidine.</text>
        <dbReference type="EC" id="2.7.13.3"/>
    </reaction>
</comment>
<dbReference type="SMART" id="SM00388">
    <property type="entry name" value="HisKA"/>
    <property type="match status" value="1"/>
</dbReference>
<dbReference type="NCBIfam" id="TIGR00229">
    <property type="entry name" value="sensory_box"/>
    <property type="match status" value="1"/>
</dbReference>
<dbReference type="InterPro" id="IPR005467">
    <property type="entry name" value="His_kinase_dom"/>
</dbReference>
<dbReference type="InterPro" id="IPR004358">
    <property type="entry name" value="Sig_transdc_His_kin-like_C"/>
</dbReference>
<accession>A0A1E3X951</accession>
<dbReference type="InterPro" id="IPR003594">
    <property type="entry name" value="HATPase_dom"/>
</dbReference>
<dbReference type="Gene3D" id="3.30.450.20">
    <property type="entry name" value="PAS domain"/>
    <property type="match status" value="1"/>
</dbReference>
<reference evidence="9 10" key="1">
    <citation type="submission" date="2016-07" db="EMBL/GenBank/DDBJ databases">
        <title>Draft genome of Scalindua rubra, obtained from a brine-seawater interface in the Red Sea, sheds light on salt adaptation in anammox bacteria.</title>
        <authorList>
            <person name="Speth D.R."/>
            <person name="Lagkouvardos I."/>
            <person name="Wang Y."/>
            <person name="Qian P.-Y."/>
            <person name="Dutilh B.E."/>
            <person name="Jetten M.S."/>
        </authorList>
    </citation>
    <scope>NUCLEOTIDE SEQUENCE [LARGE SCALE GENOMIC DNA]</scope>
    <source>
        <strain evidence="9">BSI-1</strain>
    </source>
</reference>
<dbReference type="Gene3D" id="3.30.565.10">
    <property type="entry name" value="Histidine kinase-like ATPase, C-terminal domain"/>
    <property type="match status" value="1"/>
</dbReference>
<dbReference type="SMART" id="SM00091">
    <property type="entry name" value="PAS"/>
    <property type="match status" value="1"/>
</dbReference>
<dbReference type="PRINTS" id="PR00344">
    <property type="entry name" value="BCTRLSENSOR"/>
</dbReference>
<proteinExistence type="predicted"/>
<evidence type="ECO:0000313" key="10">
    <source>
        <dbReference type="Proteomes" id="UP000094056"/>
    </source>
</evidence>
<dbReference type="PROSITE" id="PS50109">
    <property type="entry name" value="HIS_KIN"/>
    <property type="match status" value="1"/>
</dbReference>
<feature type="domain" description="Histidine kinase" evidence="5">
    <location>
        <begin position="267"/>
        <end position="483"/>
    </location>
</feature>
<dbReference type="SUPFAM" id="SSF47384">
    <property type="entry name" value="Homodimeric domain of signal transducing histidine kinase"/>
    <property type="match status" value="1"/>
</dbReference>
<evidence type="ECO:0000256" key="2">
    <source>
        <dbReference type="ARBA" id="ARBA00012438"/>
    </source>
</evidence>
<comment type="caution">
    <text evidence="9">The sequence shown here is derived from an EMBL/GenBank/DDBJ whole genome shotgun (WGS) entry which is preliminary data.</text>
</comment>
<gene>
    <name evidence="9" type="ORF">SCARUB_02717</name>
</gene>
<evidence type="ECO:0000313" key="9">
    <source>
        <dbReference type="EMBL" id="ODS32156.1"/>
    </source>
</evidence>
<dbReference type="SUPFAM" id="SSF55785">
    <property type="entry name" value="PYP-like sensor domain (PAS domain)"/>
    <property type="match status" value="1"/>
</dbReference>
<dbReference type="SMART" id="SM00448">
    <property type="entry name" value="REC"/>
    <property type="match status" value="2"/>
</dbReference>
<dbReference type="CDD" id="cd00156">
    <property type="entry name" value="REC"/>
    <property type="match status" value="2"/>
</dbReference>
<name>A0A1E3X951_9BACT</name>
<dbReference type="Gene3D" id="1.10.287.130">
    <property type="match status" value="1"/>
</dbReference>
<evidence type="ECO:0000256" key="3">
    <source>
        <dbReference type="ARBA" id="ARBA00022553"/>
    </source>
</evidence>
<dbReference type="InterPro" id="IPR036890">
    <property type="entry name" value="HATPase_C_sf"/>
</dbReference>
<dbReference type="InterPro" id="IPR000700">
    <property type="entry name" value="PAS-assoc_C"/>
</dbReference>
<dbReference type="Gene3D" id="3.40.50.2300">
    <property type="match status" value="2"/>
</dbReference>
<dbReference type="Pfam" id="PF13426">
    <property type="entry name" value="PAS_9"/>
    <property type="match status" value="1"/>
</dbReference>
<feature type="domain" description="PAC" evidence="8">
    <location>
        <begin position="200"/>
        <end position="254"/>
    </location>
</feature>
<dbReference type="CDD" id="cd00130">
    <property type="entry name" value="PAS"/>
    <property type="match status" value="1"/>
</dbReference>
<dbReference type="PANTHER" id="PTHR43065">
    <property type="entry name" value="SENSOR HISTIDINE KINASE"/>
    <property type="match status" value="1"/>
</dbReference>
<dbReference type="InterPro" id="IPR000014">
    <property type="entry name" value="PAS"/>
</dbReference>
<evidence type="ECO:0000259" key="7">
    <source>
        <dbReference type="PROSITE" id="PS50112"/>
    </source>
</evidence>
<feature type="domain" description="Response regulatory" evidence="6">
    <location>
        <begin position="6"/>
        <end position="121"/>
    </location>
</feature>
<dbReference type="EC" id="2.7.13.3" evidence="2"/>
<dbReference type="CDD" id="cd00082">
    <property type="entry name" value="HisKA"/>
    <property type="match status" value="1"/>
</dbReference>
<dbReference type="Proteomes" id="UP000094056">
    <property type="component" value="Unassembled WGS sequence"/>
</dbReference>
<dbReference type="PROSITE" id="PS50110">
    <property type="entry name" value="RESPONSE_REGULATORY"/>
    <property type="match status" value="2"/>
</dbReference>
<dbReference type="InterPro" id="IPR001789">
    <property type="entry name" value="Sig_transdc_resp-reg_receiver"/>
</dbReference>
<feature type="domain" description="PAS" evidence="7">
    <location>
        <begin position="129"/>
        <end position="174"/>
    </location>
</feature>
<feature type="modified residue" description="4-aspartylphosphate" evidence="4">
    <location>
        <position position="553"/>
    </location>
</feature>
<dbReference type="PANTHER" id="PTHR43065:SF42">
    <property type="entry name" value="TWO-COMPONENT SENSOR PPRA"/>
    <property type="match status" value="1"/>
</dbReference>
<dbReference type="SUPFAM" id="SSF55874">
    <property type="entry name" value="ATPase domain of HSP90 chaperone/DNA topoisomerase II/histidine kinase"/>
    <property type="match status" value="1"/>
</dbReference>
<dbReference type="PROSITE" id="PS50112">
    <property type="entry name" value="PAS"/>
    <property type="match status" value="1"/>
</dbReference>
<dbReference type="InterPro" id="IPR011006">
    <property type="entry name" value="CheY-like_superfamily"/>
</dbReference>
<dbReference type="AlphaFoldDB" id="A0A1E3X951"/>
<protein>
    <recommendedName>
        <fullName evidence="2">histidine kinase</fullName>
        <ecNumber evidence="2">2.7.13.3</ecNumber>
    </recommendedName>
</protein>